<comment type="caution">
    <text evidence="1">The sequence shown here is derived from an EMBL/GenBank/DDBJ whole genome shotgun (WGS) entry which is preliminary data.</text>
</comment>
<dbReference type="EMBL" id="JAIXMP010000004">
    <property type="protein sequence ID" value="KAI9274429.1"/>
    <property type="molecule type" value="Genomic_DNA"/>
</dbReference>
<evidence type="ECO:0000313" key="2">
    <source>
        <dbReference type="Proteomes" id="UP001209540"/>
    </source>
</evidence>
<reference evidence="1" key="1">
    <citation type="journal article" date="2022" name="IScience">
        <title>Evolution of zygomycete secretomes and the origins of terrestrial fungal ecologies.</title>
        <authorList>
            <person name="Chang Y."/>
            <person name="Wang Y."/>
            <person name="Mondo S."/>
            <person name="Ahrendt S."/>
            <person name="Andreopoulos W."/>
            <person name="Barry K."/>
            <person name="Beard J."/>
            <person name="Benny G.L."/>
            <person name="Blankenship S."/>
            <person name="Bonito G."/>
            <person name="Cuomo C."/>
            <person name="Desiro A."/>
            <person name="Gervers K.A."/>
            <person name="Hundley H."/>
            <person name="Kuo A."/>
            <person name="LaButti K."/>
            <person name="Lang B.F."/>
            <person name="Lipzen A."/>
            <person name="O'Donnell K."/>
            <person name="Pangilinan J."/>
            <person name="Reynolds N."/>
            <person name="Sandor L."/>
            <person name="Smith M.E."/>
            <person name="Tsang A."/>
            <person name="Grigoriev I.V."/>
            <person name="Stajich J.E."/>
            <person name="Spatafora J.W."/>
        </authorList>
    </citation>
    <scope>NUCLEOTIDE SEQUENCE</scope>
    <source>
        <strain evidence="1">RSA 2281</strain>
    </source>
</reference>
<protein>
    <submittedName>
        <fullName evidence="1">Uncharacterized protein</fullName>
    </submittedName>
</protein>
<keyword evidence="2" id="KW-1185">Reference proteome</keyword>
<reference evidence="1" key="2">
    <citation type="submission" date="2023-02" db="EMBL/GenBank/DDBJ databases">
        <authorList>
            <consortium name="DOE Joint Genome Institute"/>
            <person name="Mondo S.J."/>
            <person name="Chang Y."/>
            <person name="Wang Y."/>
            <person name="Ahrendt S."/>
            <person name="Andreopoulos W."/>
            <person name="Barry K."/>
            <person name="Beard J."/>
            <person name="Benny G.L."/>
            <person name="Blankenship S."/>
            <person name="Bonito G."/>
            <person name="Cuomo C."/>
            <person name="Desiro A."/>
            <person name="Gervers K.A."/>
            <person name="Hundley H."/>
            <person name="Kuo A."/>
            <person name="LaButti K."/>
            <person name="Lang B.F."/>
            <person name="Lipzen A."/>
            <person name="O'Donnell K."/>
            <person name="Pangilinan J."/>
            <person name="Reynolds N."/>
            <person name="Sandor L."/>
            <person name="Smith M.W."/>
            <person name="Tsang A."/>
            <person name="Grigoriev I.V."/>
            <person name="Stajich J.E."/>
            <person name="Spatafora J.W."/>
        </authorList>
    </citation>
    <scope>NUCLEOTIDE SEQUENCE</scope>
    <source>
        <strain evidence="1">RSA 2281</strain>
    </source>
</reference>
<organism evidence="1 2">
    <name type="scientific">Phascolomyces articulosus</name>
    <dbReference type="NCBI Taxonomy" id="60185"/>
    <lineage>
        <taxon>Eukaryota</taxon>
        <taxon>Fungi</taxon>
        <taxon>Fungi incertae sedis</taxon>
        <taxon>Mucoromycota</taxon>
        <taxon>Mucoromycotina</taxon>
        <taxon>Mucoromycetes</taxon>
        <taxon>Mucorales</taxon>
        <taxon>Lichtheimiaceae</taxon>
        <taxon>Phascolomyces</taxon>
    </lineage>
</organism>
<dbReference type="Proteomes" id="UP001209540">
    <property type="component" value="Unassembled WGS sequence"/>
</dbReference>
<feature type="non-terminal residue" evidence="1">
    <location>
        <position position="1"/>
    </location>
</feature>
<proteinExistence type="predicted"/>
<accession>A0AAD5KKT5</accession>
<name>A0AAD5KKT5_9FUNG</name>
<evidence type="ECO:0000313" key="1">
    <source>
        <dbReference type="EMBL" id="KAI9274429.1"/>
    </source>
</evidence>
<sequence>FQSTKAIHMKEGDYDGRSIQSTKNIDAMGVLKTRNNMELITVWAPSSMLKERTTHTIEDVMKILECSVSSLKKEAGNYKMVLLETFEKLNIYGIQVIRTKVTLSRTCVNDKDSWKHVEIRLATLPTTWHE</sequence>
<feature type="non-terminal residue" evidence="1">
    <location>
        <position position="130"/>
    </location>
</feature>
<dbReference type="AlphaFoldDB" id="A0AAD5KKT5"/>
<gene>
    <name evidence="1" type="ORF">BDA99DRAFT_426540</name>
</gene>